<organism evidence="1 2">
    <name type="scientific">Methanothermobacter thermautotrophicus</name>
    <name type="common">Methanobacterium thermoformicicum</name>
    <dbReference type="NCBI Taxonomy" id="145262"/>
    <lineage>
        <taxon>Archaea</taxon>
        <taxon>Methanobacteriati</taxon>
        <taxon>Methanobacteriota</taxon>
        <taxon>Methanomada group</taxon>
        <taxon>Methanobacteria</taxon>
        <taxon>Methanobacteriales</taxon>
        <taxon>Methanobacteriaceae</taxon>
        <taxon>Methanothermobacter</taxon>
    </lineage>
</organism>
<dbReference type="Proteomes" id="UP000538031">
    <property type="component" value="Unassembled WGS sequence"/>
</dbReference>
<comment type="caution">
    <text evidence="1">The sequence shown here is derived from an EMBL/GenBank/DDBJ whole genome shotgun (WGS) entry which is preliminary data.</text>
</comment>
<name>A0A7J4MTN8_METTF</name>
<protein>
    <submittedName>
        <fullName evidence="1">Uncharacterized protein</fullName>
    </submittedName>
</protein>
<gene>
    <name evidence="1" type="ORF">HA285_00165</name>
</gene>
<evidence type="ECO:0000313" key="2">
    <source>
        <dbReference type="Proteomes" id="UP000538031"/>
    </source>
</evidence>
<dbReference type="EMBL" id="DUHT01000002">
    <property type="protein sequence ID" value="HIH64017.1"/>
    <property type="molecule type" value="Genomic_DNA"/>
</dbReference>
<accession>A0A7J4MTN8</accession>
<evidence type="ECO:0000313" key="1">
    <source>
        <dbReference type="EMBL" id="HIH64017.1"/>
    </source>
</evidence>
<reference evidence="2" key="1">
    <citation type="journal article" date="2020" name="bioRxiv">
        <title>A rank-normalized archaeal taxonomy based on genome phylogeny resolves widespread incomplete and uneven classifications.</title>
        <authorList>
            <person name="Rinke C."/>
            <person name="Chuvochina M."/>
            <person name="Mussig A.J."/>
            <person name="Chaumeil P.-A."/>
            <person name="Waite D.W."/>
            <person name="Whitman W.B."/>
            <person name="Parks D.H."/>
            <person name="Hugenholtz P."/>
        </authorList>
    </citation>
    <scope>NUCLEOTIDE SEQUENCE [LARGE SCALE GENOMIC DNA]</scope>
</reference>
<sequence>MIEMKQFLVTPAAGKRLIAWGMLEHPSIRRVLEGGTLVIIAGTTNGYIAEEILGHLGEDGFDRRGFHRGIIRPPYFRADGTGHEFPGDVVIRRGRWDRGITIFDVADELGRGDLILKGANALEYSSGRAAVYIGHPMGGTVFPALQAAAGRKTELIVPVGLEKMIPGDLYSKALRMNSAGTEGPGMLPVPGEVFTEVDALRLLAGVDAEPVAAGGVHGAEGAVHLLVDGSEGSLKHAEDILKRAGMERPYADF</sequence>
<proteinExistence type="predicted"/>
<dbReference type="AlphaFoldDB" id="A0A7J4MTN8"/>